<evidence type="ECO:0000256" key="1">
    <source>
        <dbReference type="SAM" id="Phobius"/>
    </source>
</evidence>
<name>A0ABQ3K4F1_9DEIO</name>
<comment type="caution">
    <text evidence="2">The sequence shown here is derived from an EMBL/GenBank/DDBJ whole genome shotgun (WGS) entry which is preliminary data.</text>
</comment>
<keyword evidence="1" id="KW-0472">Membrane</keyword>
<dbReference type="RefSeq" id="WP_189643038.1">
    <property type="nucleotide sequence ID" value="NZ_BNAL01000016.1"/>
</dbReference>
<keyword evidence="1" id="KW-0812">Transmembrane</keyword>
<organism evidence="2 3">
    <name type="scientific">Deinococcus piscis</name>
    <dbReference type="NCBI Taxonomy" id="394230"/>
    <lineage>
        <taxon>Bacteria</taxon>
        <taxon>Thermotogati</taxon>
        <taxon>Deinococcota</taxon>
        <taxon>Deinococci</taxon>
        <taxon>Deinococcales</taxon>
        <taxon>Deinococcaceae</taxon>
        <taxon>Deinococcus</taxon>
    </lineage>
</organism>
<keyword evidence="3" id="KW-1185">Reference proteome</keyword>
<feature type="transmembrane region" description="Helical" evidence="1">
    <location>
        <begin position="16"/>
        <end position="39"/>
    </location>
</feature>
<evidence type="ECO:0000313" key="3">
    <source>
        <dbReference type="Proteomes" id="UP000632154"/>
    </source>
</evidence>
<dbReference type="Proteomes" id="UP000632154">
    <property type="component" value="Unassembled WGS sequence"/>
</dbReference>
<protein>
    <submittedName>
        <fullName evidence="2">Uncharacterized protein</fullName>
    </submittedName>
</protein>
<keyword evidence="1" id="KW-1133">Transmembrane helix</keyword>
<dbReference type="EMBL" id="BNAL01000016">
    <property type="protein sequence ID" value="GHG03370.1"/>
    <property type="molecule type" value="Genomic_DNA"/>
</dbReference>
<sequence length="194" mass="21608">MAPDETYWPSTTRRRFLRLLTGLLGLVLVLFGCGAFYFYASSHFWGNSEVTITSEQRDGLSVSLIYPAVVKGRGEKVTATVFNHTSDLITIMEPRFFCGRLPDFYDRSGRQREAVSTVSCATIASVPVALPAHGSKVMETGLYFEGLPADTYKAVYDVSLTRVKGEANGADAIHDQVPLKVTTQMRVVPWWRLF</sequence>
<reference evidence="3" key="1">
    <citation type="journal article" date="2019" name="Int. J. Syst. Evol. Microbiol.">
        <title>The Global Catalogue of Microorganisms (GCM) 10K type strain sequencing project: providing services to taxonomists for standard genome sequencing and annotation.</title>
        <authorList>
            <consortium name="The Broad Institute Genomics Platform"/>
            <consortium name="The Broad Institute Genome Sequencing Center for Infectious Disease"/>
            <person name="Wu L."/>
            <person name="Ma J."/>
        </authorList>
    </citation>
    <scope>NUCLEOTIDE SEQUENCE [LARGE SCALE GENOMIC DNA]</scope>
    <source>
        <strain evidence="3">CGMCC 1.18439</strain>
    </source>
</reference>
<proteinExistence type="predicted"/>
<accession>A0ABQ3K4F1</accession>
<evidence type="ECO:0000313" key="2">
    <source>
        <dbReference type="EMBL" id="GHG03370.1"/>
    </source>
</evidence>
<gene>
    <name evidence="2" type="ORF">GCM10017783_14780</name>
</gene>